<dbReference type="PROSITE" id="PS50928">
    <property type="entry name" value="ABC_TM1"/>
    <property type="match status" value="1"/>
</dbReference>
<evidence type="ECO:0000313" key="15">
    <source>
        <dbReference type="Proteomes" id="UP000295472"/>
    </source>
</evidence>
<evidence type="ECO:0000313" key="12">
    <source>
        <dbReference type="EMBL" id="TDX40598.1"/>
    </source>
</evidence>
<keyword evidence="14" id="KW-1185">Reference proteome</keyword>
<evidence type="ECO:0000256" key="5">
    <source>
        <dbReference type="ARBA" id="ARBA00022989"/>
    </source>
</evidence>
<dbReference type="AlphaFoldDB" id="A0A1G6RB46"/>
<accession>A0A1G6RB46</accession>
<dbReference type="PANTHER" id="PTHR43005">
    <property type="entry name" value="BLR7065 PROTEIN"/>
    <property type="match status" value="1"/>
</dbReference>
<comment type="subcellular location">
    <subcellularLocation>
        <location evidence="1 7">Cell membrane</location>
        <topology evidence="1 7">Multi-pass membrane protein</topology>
    </subcellularLocation>
</comment>
<name>A0A1G6RB46_9FIRM</name>
<evidence type="ECO:0000256" key="6">
    <source>
        <dbReference type="ARBA" id="ARBA00023136"/>
    </source>
</evidence>
<evidence type="ECO:0000313" key="14">
    <source>
        <dbReference type="Proteomes" id="UP000199519"/>
    </source>
</evidence>
<organism evidence="9 16">
    <name type="scientific">Halanaerobium congolense</name>
    <dbReference type="NCBI Taxonomy" id="54121"/>
    <lineage>
        <taxon>Bacteria</taxon>
        <taxon>Bacillati</taxon>
        <taxon>Bacillota</taxon>
        <taxon>Clostridia</taxon>
        <taxon>Halanaerobiales</taxon>
        <taxon>Halanaerobiaceae</taxon>
        <taxon>Halanaerobium</taxon>
    </lineage>
</organism>
<feature type="transmembrane region" description="Helical" evidence="7">
    <location>
        <begin position="263"/>
        <end position="282"/>
    </location>
</feature>
<reference evidence="13 14" key="1">
    <citation type="submission" date="2016-10" db="EMBL/GenBank/DDBJ databases">
        <authorList>
            <person name="Varghese N."/>
            <person name="Submissions S."/>
        </authorList>
    </citation>
    <scope>NUCLEOTIDE SEQUENCE [LARGE SCALE GENOMIC DNA]</scope>
    <source>
        <strain evidence="9 16">WG10</strain>
        <strain evidence="10 14">WG2</strain>
        <strain evidence="11 13">WG5</strain>
    </source>
</reference>
<dbReference type="EMBL" id="FNBJ01000023">
    <property type="protein sequence ID" value="SDF75953.1"/>
    <property type="molecule type" value="Genomic_DNA"/>
</dbReference>
<dbReference type="GeneID" id="57013425"/>
<feature type="transmembrane region" description="Helical" evidence="7">
    <location>
        <begin position="108"/>
        <end position="128"/>
    </location>
</feature>
<dbReference type="Pfam" id="PF00528">
    <property type="entry name" value="BPD_transp_1"/>
    <property type="match status" value="1"/>
</dbReference>
<proteinExistence type="inferred from homology"/>
<evidence type="ECO:0000256" key="1">
    <source>
        <dbReference type="ARBA" id="ARBA00004651"/>
    </source>
</evidence>
<comment type="similarity">
    <text evidence="7">Belongs to the binding-protein-dependent transport system permease family.</text>
</comment>
<evidence type="ECO:0000256" key="3">
    <source>
        <dbReference type="ARBA" id="ARBA00022475"/>
    </source>
</evidence>
<dbReference type="EMBL" id="SOEF01000028">
    <property type="protein sequence ID" value="TDX40598.1"/>
    <property type="molecule type" value="Genomic_DNA"/>
</dbReference>
<dbReference type="CDD" id="cd06261">
    <property type="entry name" value="TM_PBP2"/>
    <property type="match status" value="1"/>
</dbReference>
<evidence type="ECO:0000256" key="7">
    <source>
        <dbReference type="RuleBase" id="RU363032"/>
    </source>
</evidence>
<dbReference type="Proteomes" id="UP000199519">
    <property type="component" value="Unassembled WGS sequence"/>
</dbReference>
<sequence length="288" mass="33104">MQIKKDQEAKLGYWLILPTVLSIGGLIIYPVFYNLWLSVHDVNMNPTMPNEFIGLSHFINILTDLDFWISFRTSLIFTSTTVIGTTLLGLGVALLLNRKFPGRAIVRGIILLPYVTPVISAAFGWKYLFNPVFGMFNYIMVDVLSILPQHINWIESPRYAIFAVIIFNIWRNFPFAFLMILAELQSISDTLYEAAEVDGATIWQKFKYITLPELKFVIGALVILRTIWNFYKFSEVYLLSSSVEVLPVYIYEKAFSTYSFGEAAAISAILFVFVLGFIMFYVRKVLEW</sequence>
<dbReference type="InterPro" id="IPR000515">
    <property type="entry name" value="MetI-like"/>
</dbReference>
<reference evidence="12 15" key="2">
    <citation type="submission" date="2019-03" db="EMBL/GenBank/DDBJ databases">
        <title>Subsurface microbial communities from deep shales in Ohio and West Virginia, USA.</title>
        <authorList>
            <person name="Wrighton K."/>
        </authorList>
    </citation>
    <scope>NUCLEOTIDE SEQUENCE [LARGE SCALE GENOMIC DNA]</scope>
    <source>
        <strain evidence="12 15">DSMZ 11287</strain>
    </source>
</reference>
<feature type="domain" description="ABC transmembrane type-1" evidence="8">
    <location>
        <begin position="71"/>
        <end position="281"/>
    </location>
</feature>
<keyword evidence="2 7" id="KW-0813">Transport</keyword>
<evidence type="ECO:0000313" key="9">
    <source>
        <dbReference type="EMBL" id="SDD01116.1"/>
    </source>
</evidence>
<dbReference type="InterPro" id="IPR035906">
    <property type="entry name" value="MetI-like_sf"/>
</dbReference>
<dbReference type="Proteomes" id="UP000324896">
    <property type="component" value="Unassembled WGS sequence"/>
</dbReference>
<evidence type="ECO:0000313" key="10">
    <source>
        <dbReference type="EMBL" id="SDF75953.1"/>
    </source>
</evidence>
<dbReference type="Proteomes" id="UP000295472">
    <property type="component" value="Unassembled WGS sequence"/>
</dbReference>
<dbReference type="SUPFAM" id="SSF161098">
    <property type="entry name" value="MetI-like"/>
    <property type="match status" value="1"/>
</dbReference>
<feature type="transmembrane region" description="Helical" evidence="7">
    <location>
        <begin position="12"/>
        <end position="36"/>
    </location>
</feature>
<keyword evidence="6 7" id="KW-0472">Membrane</keyword>
<keyword evidence="4 7" id="KW-0812">Transmembrane</keyword>
<dbReference type="Gene3D" id="1.10.3720.10">
    <property type="entry name" value="MetI-like"/>
    <property type="match status" value="1"/>
</dbReference>
<evidence type="ECO:0000313" key="13">
    <source>
        <dbReference type="Proteomes" id="UP000198612"/>
    </source>
</evidence>
<dbReference type="EMBL" id="FOHG01000023">
    <property type="protein sequence ID" value="SET07489.1"/>
    <property type="molecule type" value="Genomic_DNA"/>
</dbReference>
<feature type="transmembrane region" description="Helical" evidence="7">
    <location>
        <begin position="159"/>
        <end position="182"/>
    </location>
</feature>
<evidence type="ECO:0000259" key="8">
    <source>
        <dbReference type="PROSITE" id="PS50928"/>
    </source>
</evidence>
<evidence type="ECO:0000256" key="2">
    <source>
        <dbReference type="ARBA" id="ARBA00022448"/>
    </source>
</evidence>
<keyword evidence="5 7" id="KW-1133">Transmembrane helix</keyword>
<protein>
    <submittedName>
        <fullName evidence="12">Carbohydrate ABC transporter membrane protein 1 (CUT1 family)</fullName>
    </submittedName>
    <submittedName>
        <fullName evidence="9">Carbohydrate ABC transporter membrane protein 1, CUT1 family</fullName>
    </submittedName>
</protein>
<dbReference type="GO" id="GO:0005886">
    <property type="term" value="C:plasma membrane"/>
    <property type="evidence" value="ECO:0007669"/>
    <property type="project" value="UniProtKB-SubCell"/>
</dbReference>
<gene>
    <name evidence="12" type="ORF">C7954_12813</name>
    <name evidence="9" type="ORF">SAMN04488597_12219</name>
    <name evidence="10" type="ORF">SAMN04488598_12319</name>
    <name evidence="11" type="ORF">SAMN04515652_12319</name>
</gene>
<feature type="transmembrane region" description="Helical" evidence="7">
    <location>
        <begin position="75"/>
        <end position="96"/>
    </location>
</feature>
<evidence type="ECO:0000313" key="11">
    <source>
        <dbReference type="EMBL" id="SET07489.1"/>
    </source>
</evidence>
<dbReference type="Proteomes" id="UP000198612">
    <property type="component" value="Unassembled WGS sequence"/>
</dbReference>
<dbReference type="RefSeq" id="WP_089720430.1">
    <property type="nucleotide sequence ID" value="NZ_FMYT01000022.1"/>
</dbReference>
<dbReference type="GO" id="GO:0055085">
    <property type="term" value="P:transmembrane transport"/>
    <property type="evidence" value="ECO:0007669"/>
    <property type="project" value="InterPro"/>
</dbReference>
<evidence type="ECO:0000256" key="4">
    <source>
        <dbReference type="ARBA" id="ARBA00022692"/>
    </source>
</evidence>
<keyword evidence="3" id="KW-1003">Cell membrane</keyword>
<dbReference type="EMBL" id="FMYT01000022">
    <property type="protein sequence ID" value="SDD01116.1"/>
    <property type="molecule type" value="Genomic_DNA"/>
</dbReference>
<dbReference type="PANTHER" id="PTHR43005:SF1">
    <property type="entry name" value="SPERMIDINE_PUTRESCINE TRANSPORT SYSTEM PERMEASE PROTEIN"/>
    <property type="match status" value="1"/>
</dbReference>
<evidence type="ECO:0000313" key="16">
    <source>
        <dbReference type="Proteomes" id="UP000324896"/>
    </source>
</evidence>